<feature type="domain" description="YgjP-like metallopeptidase" evidence="1">
    <location>
        <begin position="30"/>
        <end position="226"/>
    </location>
</feature>
<dbReference type="InterPro" id="IPR002725">
    <property type="entry name" value="YgjP-like_metallopeptidase"/>
</dbReference>
<dbReference type="RefSeq" id="WP_344699356.1">
    <property type="nucleotide sequence ID" value="NZ_BAABBM010000001.1"/>
</dbReference>
<dbReference type="Gene3D" id="3.30.2010.10">
    <property type="entry name" value="Metalloproteases ('zincins'), catalytic domain"/>
    <property type="match status" value="1"/>
</dbReference>
<proteinExistence type="predicted"/>
<evidence type="ECO:0000313" key="3">
    <source>
        <dbReference type="Proteomes" id="UP001500827"/>
    </source>
</evidence>
<dbReference type="InterPro" id="IPR053136">
    <property type="entry name" value="UTP_pyrophosphatase-like"/>
</dbReference>
<organism evidence="2 3">
    <name type="scientific">Sphingomonas limnosediminicola</name>
    <dbReference type="NCBI Taxonomy" id="940133"/>
    <lineage>
        <taxon>Bacteria</taxon>
        <taxon>Pseudomonadati</taxon>
        <taxon>Pseudomonadota</taxon>
        <taxon>Alphaproteobacteria</taxon>
        <taxon>Sphingomonadales</taxon>
        <taxon>Sphingomonadaceae</taxon>
        <taxon>Sphingomonas</taxon>
    </lineage>
</organism>
<dbReference type="PANTHER" id="PTHR30399">
    <property type="entry name" value="UNCHARACTERIZED PROTEIN YGJP"/>
    <property type="match status" value="1"/>
</dbReference>
<accession>A0ABP7LIF8</accession>
<keyword evidence="3" id="KW-1185">Reference proteome</keyword>
<reference evidence="3" key="1">
    <citation type="journal article" date="2019" name="Int. J. Syst. Evol. Microbiol.">
        <title>The Global Catalogue of Microorganisms (GCM) 10K type strain sequencing project: providing services to taxonomists for standard genome sequencing and annotation.</title>
        <authorList>
            <consortium name="The Broad Institute Genomics Platform"/>
            <consortium name="The Broad Institute Genome Sequencing Center for Infectious Disease"/>
            <person name="Wu L."/>
            <person name="Ma J."/>
        </authorList>
    </citation>
    <scope>NUCLEOTIDE SEQUENCE [LARGE SCALE GENOMIC DNA]</scope>
    <source>
        <strain evidence="3">JCM 17543</strain>
    </source>
</reference>
<dbReference type="CDD" id="cd07344">
    <property type="entry name" value="M48_yhfN_like"/>
    <property type="match status" value="1"/>
</dbReference>
<evidence type="ECO:0000259" key="1">
    <source>
        <dbReference type="Pfam" id="PF01863"/>
    </source>
</evidence>
<dbReference type="Pfam" id="PF01863">
    <property type="entry name" value="YgjP-like"/>
    <property type="match status" value="1"/>
</dbReference>
<dbReference type="PANTHER" id="PTHR30399:SF1">
    <property type="entry name" value="UTP PYROPHOSPHATASE"/>
    <property type="match status" value="1"/>
</dbReference>
<protein>
    <submittedName>
        <fullName evidence="2">M48 family metallopeptidase</fullName>
    </submittedName>
</protein>
<name>A0ABP7LIF8_9SPHN</name>
<dbReference type="EMBL" id="BAABBM010000001">
    <property type="protein sequence ID" value="GAA3899608.1"/>
    <property type="molecule type" value="Genomic_DNA"/>
</dbReference>
<evidence type="ECO:0000313" key="2">
    <source>
        <dbReference type="EMBL" id="GAA3899608.1"/>
    </source>
</evidence>
<dbReference type="Proteomes" id="UP001500827">
    <property type="component" value="Unassembled WGS sequence"/>
</dbReference>
<comment type="caution">
    <text evidence="2">The sequence shown here is derived from an EMBL/GenBank/DDBJ whole genome shotgun (WGS) entry which is preliminary data.</text>
</comment>
<sequence length="239" mass="26463">MWSSGRSEALTLDPELSVPIEIRPIRNARRLRLRFDEASGTLKLTCPWRTSRRSALAWALDQRDWIESQLARAGAAEPFADGAVIPVEGRDVRIIWSTGAPRTPQLLGDELRVGGPIEGLSGRVERLLKAHALRIMSAEVAEFAALADVMASNVSVGDPASRWGSCSSRKTIRFSWRLILAAPAARRYVVAHEVAHLRHLNHGPEFKALEARLFGTGLSEAKSILRRDGPRLRRIGRRG</sequence>
<gene>
    <name evidence="2" type="ORF">GCM10022276_18060</name>
</gene>